<proteinExistence type="predicted"/>
<evidence type="ECO:0000259" key="1">
    <source>
        <dbReference type="Pfam" id="PF06568"/>
    </source>
</evidence>
<feature type="domain" description="YjiS-like" evidence="1">
    <location>
        <begin position="8"/>
        <end position="37"/>
    </location>
</feature>
<dbReference type="Proteomes" id="UP000286482">
    <property type="component" value="Unassembled WGS sequence"/>
</dbReference>
<accession>A0A420ELN2</accession>
<comment type="caution">
    <text evidence="2">The sequence shown here is derived from an EMBL/GenBank/DDBJ whole genome shotgun (WGS) entry which is preliminary data.</text>
</comment>
<dbReference type="Pfam" id="PF06568">
    <property type="entry name" value="YjiS-like"/>
    <property type="match status" value="1"/>
</dbReference>
<sequence>MHDIGETWLKRQKTRRQLAQMPAYLLRDVGLTEADRYSESRKHFWQN</sequence>
<keyword evidence="3" id="KW-1185">Reference proteome</keyword>
<protein>
    <submittedName>
        <fullName evidence="2">DUF1127 domain-containing protein</fullName>
    </submittedName>
</protein>
<name>A0A420ELN2_9ALTE</name>
<evidence type="ECO:0000313" key="3">
    <source>
        <dbReference type="Proteomes" id="UP000286482"/>
    </source>
</evidence>
<dbReference type="InterPro" id="IPR009506">
    <property type="entry name" value="YjiS-like"/>
</dbReference>
<dbReference type="AlphaFoldDB" id="A0A420ELN2"/>
<evidence type="ECO:0000313" key="2">
    <source>
        <dbReference type="EMBL" id="RKF21560.1"/>
    </source>
</evidence>
<dbReference type="OrthoDB" id="7306802at2"/>
<dbReference type="EMBL" id="RAQO01000002">
    <property type="protein sequence ID" value="RKF21560.1"/>
    <property type="molecule type" value="Genomic_DNA"/>
</dbReference>
<organism evidence="2 3">
    <name type="scientific">Alginatibacterium sediminis</name>
    <dbReference type="NCBI Taxonomy" id="2164068"/>
    <lineage>
        <taxon>Bacteria</taxon>
        <taxon>Pseudomonadati</taxon>
        <taxon>Pseudomonadota</taxon>
        <taxon>Gammaproteobacteria</taxon>
        <taxon>Alteromonadales</taxon>
        <taxon>Alteromonadaceae</taxon>
        <taxon>Alginatibacterium</taxon>
    </lineage>
</organism>
<reference evidence="2 3" key="1">
    <citation type="submission" date="2018-09" db="EMBL/GenBank/DDBJ databases">
        <authorList>
            <person name="Wang Z."/>
        </authorList>
    </citation>
    <scope>NUCLEOTIDE SEQUENCE [LARGE SCALE GENOMIC DNA]</scope>
    <source>
        <strain evidence="2 3">ALS 81</strain>
    </source>
</reference>
<gene>
    <name evidence="2" type="ORF">DBZ36_01270</name>
</gene>